<protein>
    <submittedName>
        <fullName evidence="2">Uncharacterized protein</fullName>
    </submittedName>
</protein>
<gene>
    <name evidence="2" type="ORF">Fmac_017289</name>
</gene>
<comment type="caution">
    <text evidence="2">The sequence shown here is derived from an EMBL/GenBank/DDBJ whole genome shotgun (WGS) entry which is preliminary data.</text>
</comment>
<proteinExistence type="predicted"/>
<keyword evidence="1" id="KW-0812">Transmembrane</keyword>
<dbReference type="Proteomes" id="UP001603857">
    <property type="component" value="Unassembled WGS sequence"/>
</dbReference>
<dbReference type="AlphaFoldDB" id="A0ABD1M1R7"/>
<keyword evidence="1" id="KW-1133">Transmembrane helix</keyword>
<organism evidence="2 3">
    <name type="scientific">Flemingia macrophylla</name>
    <dbReference type="NCBI Taxonomy" id="520843"/>
    <lineage>
        <taxon>Eukaryota</taxon>
        <taxon>Viridiplantae</taxon>
        <taxon>Streptophyta</taxon>
        <taxon>Embryophyta</taxon>
        <taxon>Tracheophyta</taxon>
        <taxon>Spermatophyta</taxon>
        <taxon>Magnoliopsida</taxon>
        <taxon>eudicotyledons</taxon>
        <taxon>Gunneridae</taxon>
        <taxon>Pentapetalae</taxon>
        <taxon>rosids</taxon>
        <taxon>fabids</taxon>
        <taxon>Fabales</taxon>
        <taxon>Fabaceae</taxon>
        <taxon>Papilionoideae</taxon>
        <taxon>50 kb inversion clade</taxon>
        <taxon>NPAAA clade</taxon>
        <taxon>indigoferoid/millettioid clade</taxon>
        <taxon>Phaseoleae</taxon>
        <taxon>Flemingia</taxon>
    </lineage>
</organism>
<name>A0ABD1M1R7_9FABA</name>
<dbReference type="EMBL" id="JBGMDY010000006">
    <property type="protein sequence ID" value="KAL2329708.1"/>
    <property type="molecule type" value="Genomic_DNA"/>
</dbReference>
<sequence>MTTHLLIMYSLPFCSLRYPPSLLHESFFFESLPIFVSMLASSFLNFFYTLCGC</sequence>
<reference evidence="2 3" key="1">
    <citation type="submission" date="2024-08" db="EMBL/GenBank/DDBJ databases">
        <title>Insights into the chromosomal genome structure of Flemingia macrophylla.</title>
        <authorList>
            <person name="Ding Y."/>
            <person name="Zhao Y."/>
            <person name="Bi W."/>
            <person name="Wu M."/>
            <person name="Zhao G."/>
            <person name="Gong Y."/>
            <person name="Li W."/>
            <person name="Zhang P."/>
        </authorList>
    </citation>
    <scope>NUCLEOTIDE SEQUENCE [LARGE SCALE GENOMIC DNA]</scope>
    <source>
        <strain evidence="2">DYQJB</strain>
        <tissue evidence="2">Leaf</tissue>
    </source>
</reference>
<evidence type="ECO:0000256" key="1">
    <source>
        <dbReference type="SAM" id="Phobius"/>
    </source>
</evidence>
<keyword evidence="1" id="KW-0472">Membrane</keyword>
<feature type="transmembrane region" description="Helical" evidence="1">
    <location>
        <begin position="27"/>
        <end position="48"/>
    </location>
</feature>
<evidence type="ECO:0000313" key="2">
    <source>
        <dbReference type="EMBL" id="KAL2329708.1"/>
    </source>
</evidence>
<keyword evidence="3" id="KW-1185">Reference proteome</keyword>
<evidence type="ECO:0000313" key="3">
    <source>
        <dbReference type="Proteomes" id="UP001603857"/>
    </source>
</evidence>
<accession>A0ABD1M1R7</accession>